<organism evidence="1 2">
    <name type="scientific">Fusarium anthophilum</name>
    <dbReference type="NCBI Taxonomy" id="48485"/>
    <lineage>
        <taxon>Eukaryota</taxon>
        <taxon>Fungi</taxon>
        <taxon>Dikarya</taxon>
        <taxon>Ascomycota</taxon>
        <taxon>Pezizomycotina</taxon>
        <taxon>Sordariomycetes</taxon>
        <taxon>Hypocreomycetidae</taxon>
        <taxon>Hypocreales</taxon>
        <taxon>Nectriaceae</taxon>
        <taxon>Fusarium</taxon>
        <taxon>Fusarium fujikuroi species complex</taxon>
    </lineage>
</organism>
<proteinExistence type="predicted"/>
<keyword evidence="2" id="KW-1185">Reference proteome</keyword>
<comment type="caution">
    <text evidence="1">The sequence shown here is derived from an EMBL/GenBank/DDBJ whole genome shotgun (WGS) entry which is preliminary data.</text>
</comment>
<protein>
    <submittedName>
        <fullName evidence="1">Uncharacterized protein</fullName>
    </submittedName>
</protein>
<evidence type="ECO:0000313" key="2">
    <source>
        <dbReference type="Proteomes" id="UP000573603"/>
    </source>
</evidence>
<dbReference type="Proteomes" id="UP000573603">
    <property type="component" value="Unassembled WGS sequence"/>
</dbReference>
<sequence>MDIDDESLKIDAWAAMDIDSEHAQKDLPKIGDPMDLNEDNALSNAEPIDNQNTVAWTPVKTTFEHNAFGKRFRGNKKLKRVKTRMDGVNKLSRRKPKNQLEMATGAEVKQYVLAQYKRRQLSELSKKEVERIAKRKLARITSLYHRLIGREPLDSFADNCEKTIPNWILLLRQTSLPNFINSSHHSIITAFKAVDNVICGTQGTYLLRRLAYVQLMRLFTSLEALIKSERESGKAVRKQGCGDASIAIDIYMSAQQSHQHPDDLRRELKERKRAGKIWRDLSGPSPLFTMVYSHASESIMYEQHHLSHIAVITLTIFKK</sequence>
<name>A0A8H5DLY6_9HYPO</name>
<dbReference type="EMBL" id="JABEVY010000690">
    <property type="protein sequence ID" value="KAF5228230.1"/>
    <property type="molecule type" value="Genomic_DNA"/>
</dbReference>
<gene>
    <name evidence="1" type="ORF">FANTH_14551</name>
</gene>
<evidence type="ECO:0000313" key="1">
    <source>
        <dbReference type="EMBL" id="KAF5228230.1"/>
    </source>
</evidence>
<dbReference type="AlphaFoldDB" id="A0A8H5DLY6"/>
<accession>A0A8H5DLY6</accession>
<reference evidence="1 2" key="1">
    <citation type="journal article" date="2020" name="BMC Genomics">
        <title>Correction to: Identification and distribution of gene clusters required for synthesis of sphingolipid metabolism inhibitors in diverse species of the filamentous fungus Fusarium.</title>
        <authorList>
            <person name="Kim H.S."/>
            <person name="Lohmar J.M."/>
            <person name="Busman M."/>
            <person name="Brown D.W."/>
            <person name="Naumann T.A."/>
            <person name="Divon H.H."/>
            <person name="Lysoe E."/>
            <person name="Uhlig S."/>
            <person name="Proctor R.H."/>
        </authorList>
    </citation>
    <scope>NUCLEOTIDE SEQUENCE [LARGE SCALE GENOMIC DNA]</scope>
    <source>
        <strain evidence="1 2">NRRL 25214</strain>
    </source>
</reference>